<dbReference type="AlphaFoldDB" id="A0A2I4GRV2"/>
<evidence type="ECO:0000313" key="13">
    <source>
        <dbReference type="RefSeq" id="XP_018846622.1"/>
    </source>
</evidence>
<comment type="subcellular location">
    <subcellularLocation>
        <location evidence="8 9">Nucleus</location>
    </subcellularLocation>
</comment>
<dbReference type="GeneID" id="109010296"/>
<evidence type="ECO:0000256" key="5">
    <source>
        <dbReference type="ARBA" id="ARBA00023125"/>
    </source>
</evidence>
<feature type="compositionally biased region" description="Low complexity" evidence="10">
    <location>
        <begin position="85"/>
        <end position="103"/>
    </location>
</feature>
<feature type="domain" description="Dof-type" evidence="11">
    <location>
        <begin position="26"/>
        <end position="80"/>
    </location>
</feature>
<dbReference type="STRING" id="51240.A0A2I4GRV2"/>
<keyword evidence="5 8" id="KW-0238">DNA-binding</keyword>
<comment type="function">
    <text evidence="9">Transcription factor that binds specifically to a 5'-AA[AG]G-3' consensus core sequence.</text>
</comment>
<dbReference type="PANTHER" id="PTHR31992">
    <property type="entry name" value="DOF ZINC FINGER PROTEIN DOF1.4-RELATED"/>
    <property type="match status" value="1"/>
</dbReference>
<keyword evidence="4 9" id="KW-0805">Transcription regulation</keyword>
<dbReference type="GO" id="GO:0003700">
    <property type="term" value="F:DNA-binding transcription factor activity"/>
    <property type="evidence" value="ECO:0007669"/>
    <property type="project" value="UniProtKB-UniRule"/>
</dbReference>
<name>A0A2I4GRV2_JUGRE</name>
<dbReference type="GO" id="GO:0003677">
    <property type="term" value="F:DNA binding"/>
    <property type="evidence" value="ECO:0007669"/>
    <property type="project" value="UniProtKB-UniRule"/>
</dbReference>
<dbReference type="GO" id="GO:0005634">
    <property type="term" value="C:nucleus"/>
    <property type="evidence" value="ECO:0007669"/>
    <property type="project" value="UniProtKB-SubCell"/>
</dbReference>
<dbReference type="PROSITE" id="PS01361">
    <property type="entry name" value="ZF_DOF_1"/>
    <property type="match status" value="1"/>
</dbReference>
<dbReference type="Pfam" id="PF02701">
    <property type="entry name" value="Zn_ribbon_Dof"/>
    <property type="match status" value="1"/>
</dbReference>
<evidence type="ECO:0000256" key="9">
    <source>
        <dbReference type="RuleBase" id="RU369094"/>
    </source>
</evidence>
<evidence type="ECO:0000256" key="3">
    <source>
        <dbReference type="ARBA" id="ARBA00022833"/>
    </source>
</evidence>
<dbReference type="Proteomes" id="UP000235220">
    <property type="component" value="Chromosome 6"/>
</dbReference>
<evidence type="ECO:0000313" key="12">
    <source>
        <dbReference type="Proteomes" id="UP000235220"/>
    </source>
</evidence>
<dbReference type="PROSITE" id="PS50884">
    <property type="entry name" value="ZF_DOF_2"/>
    <property type="match status" value="1"/>
</dbReference>
<keyword evidence="1 9" id="KW-0479">Metal-binding</keyword>
<evidence type="ECO:0000256" key="4">
    <source>
        <dbReference type="ARBA" id="ARBA00023015"/>
    </source>
</evidence>
<feature type="compositionally biased region" description="Pro residues" evidence="10">
    <location>
        <begin position="16"/>
        <end position="28"/>
    </location>
</feature>
<evidence type="ECO:0000256" key="1">
    <source>
        <dbReference type="ARBA" id="ARBA00022723"/>
    </source>
</evidence>
<dbReference type="InterPro" id="IPR003851">
    <property type="entry name" value="Znf_Dof"/>
</dbReference>
<sequence length="234" mass="24446">MPSDEHKPVRVQQSFPHPPPPQTQPLPCPRCGSTSTKFCYYNNYNLSQPRHFCKSCRRYWTQGGTLRNVPVGGGTRKSITKRSRSTTSTSSSSSSSSSSTVTSEAVHANPISVLPEMVSHDVSLNDNVAVGGGYVNGSFNFLLNSQGPGFMGPGGYGLGSMPGFDEMGFGLAGGGSWAFPEVGDFGVGSGNGASVASAGYNTWQMTGTDEAGLNDGGDSFASPDLAISTRPGHF</sequence>
<dbReference type="GO" id="GO:0008270">
    <property type="term" value="F:zinc ion binding"/>
    <property type="evidence" value="ECO:0007669"/>
    <property type="project" value="UniProtKB-KW"/>
</dbReference>
<evidence type="ECO:0000256" key="6">
    <source>
        <dbReference type="ARBA" id="ARBA00023163"/>
    </source>
</evidence>
<evidence type="ECO:0000256" key="8">
    <source>
        <dbReference type="PROSITE-ProRule" id="PRU00071"/>
    </source>
</evidence>
<dbReference type="PANTHER" id="PTHR31992:SF312">
    <property type="entry name" value="DOF ZINC FINGER PROTEIN DOF1.6"/>
    <property type="match status" value="1"/>
</dbReference>
<feature type="region of interest" description="Disordered" evidence="10">
    <location>
        <begin position="67"/>
        <end position="103"/>
    </location>
</feature>
<evidence type="ECO:0000256" key="2">
    <source>
        <dbReference type="ARBA" id="ARBA00022771"/>
    </source>
</evidence>
<dbReference type="OrthoDB" id="1927254at2759"/>
<evidence type="ECO:0000259" key="11">
    <source>
        <dbReference type="PROSITE" id="PS50884"/>
    </source>
</evidence>
<organism evidence="12 13">
    <name type="scientific">Juglans regia</name>
    <name type="common">English walnut</name>
    <dbReference type="NCBI Taxonomy" id="51240"/>
    <lineage>
        <taxon>Eukaryota</taxon>
        <taxon>Viridiplantae</taxon>
        <taxon>Streptophyta</taxon>
        <taxon>Embryophyta</taxon>
        <taxon>Tracheophyta</taxon>
        <taxon>Spermatophyta</taxon>
        <taxon>Magnoliopsida</taxon>
        <taxon>eudicotyledons</taxon>
        <taxon>Gunneridae</taxon>
        <taxon>Pentapetalae</taxon>
        <taxon>rosids</taxon>
        <taxon>fabids</taxon>
        <taxon>Fagales</taxon>
        <taxon>Juglandaceae</taxon>
        <taxon>Juglans</taxon>
    </lineage>
</organism>
<keyword evidence="12" id="KW-1185">Reference proteome</keyword>
<proteinExistence type="predicted"/>
<keyword evidence="6 9" id="KW-0804">Transcription</keyword>
<gene>
    <name evidence="13" type="primary">LOC109010296</name>
</gene>
<dbReference type="InterPro" id="IPR045174">
    <property type="entry name" value="Dof"/>
</dbReference>
<dbReference type="RefSeq" id="XP_018846622.1">
    <property type="nucleotide sequence ID" value="XM_018991077.2"/>
</dbReference>
<keyword evidence="7 8" id="KW-0539">Nucleus</keyword>
<evidence type="ECO:0000256" key="7">
    <source>
        <dbReference type="ARBA" id="ARBA00023242"/>
    </source>
</evidence>
<feature type="region of interest" description="Disordered" evidence="10">
    <location>
        <begin position="1"/>
        <end position="28"/>
    </location>
</feature>
<evidence type="ECO:0000256" key="10">
    <source>
        <dbReference type="SAM" id="MobiDB-lite"/>
    </source>
</evidence>
<keyword evidence="3 9" id="KW-0862">Zinc</keyword>
<dbReference type="InParanoid" id="A0A2I4GRV2"/>
<protein>
    <recommendedName>
        <fullName evidence="9">Dof zinc finger protein</fullName>
    </recommendedName>
</protein>
<reference evidence="13" key="1">
    <citation type="submission" date="2025-08" db="UniProtKB">
        <authorList>
            <consortium name="RefSeq"/>
        </authorList>
    </citation>
    <scope>IDENTIFICATION</scope>
    <source>
        <tissue evidence="13">Leaves</tissue>
    </source>
</reference>
<accession>A0A2I4GRV2</accession>
<dbReference type="KEGG" id="jre:109010296"/>
<keyword evidence="2 8" id="KW-0863">Zinc-finger</keyword>